<keyword evidence="3" id="KW-0812">Transmembrane</keyword>
<dbReference type="AlphaFoldDB" id="A0A178MD91"/>
<dbReference type="Pfam" id="PF16327">
    <property type="entry name" value="CcmF_C"/>
    <property type="match status" value="1"/>
</dbReference>
<evidence type="ECO:0000259" key="5">
    <source>
        <dbReference type="Pfam" id="PF16327"/>
    </source>
</evidence>
<dbReference type="Proteomes" id="UP000078287">
    <property type="component" value="Unassembled WGS sequence"/>
</dbReference>
<keyword evidence="3" id="KW-1133">Transmembrane helix</keyword>
<feature type="transmembrane region" description="Helical" evidence="3">
    <location>
        <begin position="351"/>
        <end position="375"/>
    </location>
</feature>
<feature type="transmembrane region" description="Helical" evidence="3">
    <location>
        <begin position="170"/>
        <end position="194"/>
    </location>
</feature>
<sequence length="797" mass="87591">MYLFGTFLLMASLGMTLLATIGYGLVLRGQRAALSYARFGVYAALAGVLMSWTLLITVFIARRFDLDYVYNYSSRDLEFFFTIAASWAGQPGSFMIWLLWGAIASVLLVRRTKHFEPYVLLVVMAIQAALIGFVLVLNPFQPLVDPSTGAALTPTDGRGLNPLLHNFWMIIHPPILFVGYALAMIPFAFALAALWRRDYDTWVKRALPWTLSAWAFLGLALLLGGYWAYETLGWGGYWGWDPVENSSLVPWLILTALIHGMLVQRTHGGLRKTNLILGVATYITVFYATFMTRSGVYANFSVHSFIAEGIFEGLVGFQIALLAVAVISLIMRWNDIPARPLSEKFFSRDSFFVLAIITIVMTALVVGIGTSMPVISAIPGVGHTLQEWMGRYFELDDGTLMNPQAQPFEDGRFSLAPSFYQRTVPPLGVVAIVLLIIGPLLGWRDANLSHLLRALRWPAALAVIAAIVAIIIDVRDVLSLAYVAGGAFAFGTNLLMLARTLRGGWLRIGGYLAHLGFTVMALGMVASSAYATPDTRLTLAPGESARLFGYEFIFNGYQLDDQQRGVLDLTVSDGSRTFSAQPYLYYNQRMGATMQTPSIHSYLWHDLYISPAGYDPERDPARPVLGVDQSVQMGPYTLTFRGFNIDRDAMMRGEAKVGAKVEVIYEGQTIEVEPRIEVVVNPATNESELQFIPVTLPGGHTLHLRELDPTNRMVLLEGSGPGLDNLPVVPAKAVIAVSVKPLVVLVWVGVILMVIGGAIALVRRYLEGSLALAGVRVRLPKALPELAAQLGWRGIGR</sequence>
<feature type="transmembrane region" description="Helical" evidence="3">
    <location>
        <begin position="742"/>
        <end position="762"/>
    </location>
</feature>
<feature type="transmembrane region" description="Helical" evidence="3">
    <location>
        <begin position="455"/>
        <end position="472"/>
    </location>
</feature>
<feature type="transmembrane region" description="Helical" evidence="3">
    <location>
        <begin position="248"/>
        <end position="263"/>
    </location>
</feature>
<keyword evidence="3" id="KW-0472">Membrane</keyword>
<proteinExistence type="inferred from homology"/>
<accession>A0A178MD91</accession>
<dbReference type="STRING" id="1707952.A6A03_13865"/>
<feature type="transmembrane region" description="Helical" evidence="3">
    <location>
        <begin position="6"/>
        <end position="27"/>
    </location>
</feature>
<dbReference type="EMBL" id="LWQS01000051">
    <property type="protein sequence ID" value="OAN45824.1"/>
    <property type="molecule type" value="Genomic_DNA"/>
</dbReference>
<gene>
    <name evidence="6" type="ORF">A6A03_13865</name>
</gene>
<dbReference type="RefSeq" id="WP_066787121.1">
    <property type="nucleotide sequence ID" value="NZ_LWQS01000051.1"/>
</dbReference>
<dbReference type="GO" id="GO:0017004">
    <property type="term" value="P:cytochrome complex assembly"/>
    <property type="evidence" value="ECO:0007669"/>
    <property type="project" value="UniProtKB-KW"/>
</dbReference>
<organism evidence="6 7">
    <name type="scientific">Chloroflexus islandicus</name>
    <dbReference type="NCBI Taxonomy" id="1707952"/>
    <lineage>
        <taxon>Bacteria</taxon>
        <taxon>Bacillati</taxon>
        <taxon>Chloroflexota</taxon>
        <taxon>Chloroflexia</taxon>
        <taxon>Chloroflexales</taxon>
        <taxon>Chloroflexineae</taxon>
        <taxon>Chloroflexaceae</taxon>
        <taxon>Chloroflexus</taxon>
    </lineage>
</organism>
<dbReference type="OrthoDB" id="9761451at2"/>
<feature type="domain" description="Cytochrome c assembly protein" evidence="4">
    <location>
        <begin position="90"/>
        <end position="294"/>
    </location>
</feature>
<dbReference type="InterPro" id="IPR002541">
    <property type="entry name" value="Cyt_c_assembly"/>
</dbReference>
<feature type="transmembrane region" description="Helical" evidence="3">
    <location>
        <begin position="39"/>
        <end position="60"/>
    </location>
</feature>
<dbReference type="PANTHER" id="PTHR43653">
    <property type="entry name" value="CYTOCHROME C ASSEMBLY PROTEIN-RELATED"/>
    <property type="match status" value="1"/>
</dbReference>
<protein>
    <submittedName>
        <fullName evidence="6">Cytochrome C biogenesis protein</fullName>
    </submittedName>
</protein>
<feature type="transmembrane region" description="Helical" evidence="3">
    <location>
        <begin position="510"/>
        <end position="531"/>
    </location>
</feature>
<feature type="domain" description="Cytochrome c-type biogenesis protein CcmF C-terminal" evidence="5">
    <location>
        <begin position="398"/>
        <end position="610"/>
    </location>
</feature>
<dbReference type="Pfam" id="PF01578">
    <property type="entry name" value="Cytochrom_C_asm"/>
    <property type="match status" value="1"/>
</dbReference>
<comment type="caution">
    <text evidence="6">The sequence shown here is derived from an EMBL/GenBank/DDBJ whole genome shotgun (WGS) entry which is preliminary data.</text>
</comment>
<evidence type="ECO:0000259" key="4">
    <source>
        <dbReference type="Pfam" id="PF01578"/>
    </source>
</evidence>
<dbReference type="PANTHER" id="PTHR43653:SF1">
    <property type="entry name" value="CYTOCHROME C-TYPE BIOGENESIS PROTEIN CCMF"/>
    <property type="match status" value="1"/>
</dbReference>
<dbReference type="InterPro" id="IPR003567">
    <property type="entry name" value="Cyt_c_biogenesis"/>
</dbReference>
<feature type="transmembrane region" description="Helical" evidence="3">
    <location>
        <begin position="478"/>
        <end position="498"/>
    </location>
</feature>
<dbReference type="GO" id="GO:0020037">
    <property type="term" value="F:heme binding"/>
    <property type="evidence" value="ECO:0007669"/>
    <property type="project" value="InterPro"/>
</dbReference>
<feature type="transmembrane region" description="Helical" evidence="3">
    <location>
        <begin position="424"/>
        <end position="443"/>
    </location>
</feature>
<evidence type="ECO:0000313" key="7">
    <source>
        <dbReference type="Proteomes" id="UP000078287"/>
    </source>
</evidence>
<keyword evidence="2" id="KW-0201">Cytochrome c-type biogenesis</keyword>
<dbReference type="PRINTS" id="PR01410">
    <property type="entry name" value="CCBIOGENESIS"/>
</dbReference>
<reference evidence="6 7" key="1">
    <citation type="submission" date="2016-04" db="EMBL/GenBank/DDBJ databases">
        <title>Chloroflexus islandicus sp. nov., a thermophilic filamentous anoxygenic phototrophic bacterium from geyser Strokkur (Iceland).</title>
        <authorList>
            <person name="Gaisin V.A."/>
            <person name="Kalashnikov A.M."/>
            <person name="Sukhacheva M.V."/>
            <person name="Grouzdev D.S."/>
            <person name="Ivanov T.M."/>
            <person name="Kuznetsov B."/>
            <person name="Gorlenko V.M."/>
        </authorList>
    </citation>
    <scope>NUCLEOTIDE SEQUENCE [LARGE SCALE GENOMIC DNA]</scope>
    <source>
        <strain evidence="7">isl-2</strain>
    </source>
</reference>
<evidence type="ECO:0000256" key="1">
    <source>
        <dbReference type="ARBA" id="ARBA00009186"/>
    </source>
</evidence>
<dbReference type="InterPro" id="IPR032523">
    <property type="entry name" value="CcmF_C"/>
</dbReference>
<dbReference type="GO" id="GO:0015232">
    <property type="term" value="F:heme transmembrane transporter activity"/>
    <property type="evidence" value="ECO:0007669"/>
    <property type="project" value="InterPro"/>
</dbReference>
<comment type="similarity">
    <text evidence="1">Belongs to the CcmF/CycK/Ccl1/NrfE/CcsA family.</text>
</comment>
<keyword evidence="7" id="KW-1185">Reference proteome</keyword>
<evidence type="ECO:0000256" key="2">
    <source>
        <dbReference type="ARBA" id="ARBA00022748"/>
    </source>
</evidence>
<evidence type="ECO:0000256" key="3">
    <source>
        <dbReference type="SAM" id="Phobius"/>
    </source>
</evidence>
<feature type="transmembrane region" description="Helical" evidence="3">
    <location>
        <begin position="118"/>
        <end position="137"/>
    </location>
</feature>
<name>A0A178MD91_9CHLR</name>
<feature type="transmembrane region" description="Helical" evidence="3">
    <location>
        <begin position="275"/>
        <end position="298"/>
    </location>
</feature>
<feature type="transmembrane region" description="Helical" evidence="3">
    <location>
        <begin position="310"/>
        <end position="330"/>
    </location>
</feature>
<dbReference type="GO" id="GO:0016020">
    <property type="term" value="C:membrane"/>
    <property type="evidence" value="ECO:0007669"/>
    <property type="project" value="InterPro"/>
</dbReference>
<feature type="transmembrane region" description="Helical" evidence="3">
    <location>
        <begin position="80"/>
        <end position="109"/>
    </location>
</feature>
<feature type="transmembrane region" description="Helical" evidence="3">
    <location>
        <begin position="206"/>
        <end position="228"/>
    </location>
</feature>
<evidence type="ECO:0000313" key="6">
    <source>
        <dbReference type="EMBL" id="OAN45824.1"/>
    </source>
</evidence>